<name>A0AAV4DUC4_9GAST</name>
<reference evidence="3 4" key="1">
    <citation type="journal article" date="2021" name="Elife">
        <title>Chloroplast acquisition without the gene transfer in kleptoplastic sea slugs, Plakobranchus ocellatus.</title>
        <authorList>
            <person name="Maeda T."/>
            <person name="Takahashi S."/>
            <person name="Yoshida T."/>
            <person name="Shimamura S."/>
            <person name="Takaki Y."/>
            <person name="Nagai Y."/>
            <person name="Toyoda A."/>
            <person name="Suzuki Y."/>
            <person name="Arimoto A."/>
            <person name="Ishii H."/>
            <person name="Satoh N."/>
            <person name="Nishiyama T."/>
            <person name="Hasebe M."/>
            <person name="Maruyama T."/>
            <person name="Minagawa J."/>
            <person name="Obokata J."/>
            <person name="Shigenobu S."/>
        </authorList>
    </citation>
    <scope>NUCLEOTIDE SEQUENCE [LARGE SCALE GENOMIC DNA]</scope>
</reference>
<dbReference type="EMBL" id="BLXT01008368">
    <property type="protein sequence ID" value="GFO47937.1"/>
    <property type="molecule type" value="Genomic_DNA"/>
</dbReference>
<dbReference type="AlphaFoldDB" id="A0AAV4DUC4"/>
<protein>
    <submittedName>
        <fullName evidence="3">Phosphodiesterase</fullName>
    </submittedName>
</protein>
<dbReference type="Pfam" id="PF01590">
    <property type="entry name" value="GAF"/>
    <property type="match status" value="1"/>
</dbReference>
<feature type="compositionally biased region" description="Basic and acidic residues" evidence="1">
    <location>
        <begin position="417"/>
        <end position="429"/>
    </location>
</feature>
<evidence type="ECO:0000256" key="1">
    <source>
        <dbReference type="SAM" id="MobiDB-lite"/>
    </source>
</evidence>
<dbReference type="Gene3D" id="3.30.450.40">
    <property type="match status" value="2"/>
</dbReference>
<comment type="caution">
    <text evidence="3">The sequence shown here is derived from an EMBL/GenBank/DDBJ whole genome shotgun (WGS) entry which is preliminary data.</text>
</comment>
<feature type="domain" description="GAF" evidence="2">
    <location>
        <begin position="188"/>
        <end position="271"/>
    </location>
</feature>
<proteinExistence type="predicted"/>
<dbReference type="SUPFAM" id="SSF55781">
    <property type="entry name" value="GAF domain-like"/>
    <property type="match status" value="2"/>
</dbReference>
<evidence type="ECO:0000259" key="2">
    <source>
        <dbReference type="Pfam" id="PF01590"/>
    </source>
</evidence>
<sequence length="517" mass="58435">MKAMKRRKLGEDFTADLNPDVVKQYLRENPDVLDQLATSDLVHTDRLRVWLEVKTNAQSQAQNDIHGRAGTAGDGGLNGISMLPSGEASANRHVHNLPQSRSAVENGDHASDSSLVLSQWKAKIQMSKKKVLHELSKEFHHISGKVRVLLELADCVASAISADSFTLFSCDNSKKEITHLQKNEEGEVCYGSRESIGPGTSVAATVAHSKEPVRLKDLLSDKRMADGLSVSSSIAHSVMALPVVDDHNNCFGVVELSRHSEHSCFTDEEEEVGLLMLQWFDMLLDYVETHSTMMRQRTLSDFLLEVTKSIFQDIVSMDVVIMKIMNFAKALVQADRTALFLLDTRSNELYARIFDDGYSLEEFSSPMEAKVRAMDASDNYSGGGRRRSSSKGRRRSRKSESDQIEGDMHNMQTSSAVEEKRESEQKRRAEWYSDDIRRREIRRSRLKATRNPKCDRRLEKKRQTKCGKPNLYEKIRRSEQKYKVALDVLSYHSQALAEEVSSLRARPLPDRIPDIST</sequence>
<feature type="compositionally biased region" description="Basic residues" evidence="1">
    <location>
        <begin position="384"/>
        <end position="397"/>
    </location>
</feature>
<organism evidence="3 4">
    <name type="scientific">Plakobranchus ocellatus</name>
    <dbReference type="NCBI Taxonomy" id="259542"/>
    <lineage>
        <taxon>Eukaryota</taxon>
        <taxon>Metazoa</taxon>
        <taxon>Spiralia</taxon>
        <taxon>Lophotrochozoa</taxon>
        <taxon>Mollusca</taxon>
        <taxon>Gastropoda</taxon>
        <taxon>Heterobranchia</taxon>
        <taxon>Euthyneura</taxon>
        <taxon>Panpulmonata</taxon>
        <taxon>Sacoglossa</taxon>
        <taxon>Placobranchoidea</taxon>
        <taxon>Plakobranchidae</taxon>
        <taxon>Plakobranchus</taxon>
    </lineage>
</organism>
<feature type="region of interest" description="Disordered" evidence="1">
    <location>
        <begin position="374"/>
        <end position="429"/>
    </location>
</feature>
<evidence type="ECO:0000313" key="3">
    <source>
        <dbReference type="EMBL" id="GFO47937.1"/>
    </source>
</evidence>
<keyword evidence="4" id="KW-1185">Reference proteome</keyword>
<evidence type="ECO:0000313" key="4">
    <source>
        <dbReference type="Proteomes" id="UP000735302"/>
    </source>
</evidence>
<dbReference type="InterPro" id="IPR003018">
    <property type="entry name" value="GAF"/>
</dbReference>
<dbReference type="Proteomes" id="UP000735302">
    <property type="component" value="Unassembled WGS sequence"/>
</dbReference>
<dbReference type="InterPro" id="IPR029016">
    <property type="entry name" value="GAF-like_dom_sf"/>
</dbReference>
<accession>A0AAV4DUC4</accession>
<gene>
    <name evidence="3" type="ORF">PoB_007444200</name>
</gene>